<keyword evidence="2" id="KW-1185">Reference proteome</keyword>
<accession>A0ACB9P697</accession>
<comment type="caution">
    <text evidence="1">The sequence shown here is derived from an EMBL/GenBank/DDBJ whole genome shotgun (WGS) entry which is preliminary data.</text>
</comment>
<gene>
    <name evidence="1" type="ORF">L6164_011157</name>
</gene>
<proteinExistence type="predicted"/>
<dbReference type="Proteomes" id="UP000828941">
    <property type="component" value="Chromosome 5"/>
</dbReference>
<organism evidence="1 2">
    <name type="scientific">Bauhinia variegata</name>
    <name type="common">Purple orchid tree</name>
    <name type="synonym">Phanera variegata</name>
    <dbReference type="NCBI Taxonomy" id="167791"/>
    <lineage>
        <taxon>Eukaryota</taxon>
        <taxon>Viridiplantae</taxon>
        <taxon>Streptophyta</taxon>
        <taxon>Embryophyta</taxon>
        <taxon>Tracheophyta</taxon>
        <taxon>Spermatophyta</taxon>
        <taxon>Magnoliopsida</taxon>
        <taxon>eudicotyledons</taxon>
        <taxon>Gunneridae</taxon>
        <taxon>Pentapetalae</taxon>
        <taxon>rosids</taxon>
        <taxon>fabids</taxon>
        <taxon>Fabales</taxon>
        <taxon>Fabaceae</taxon>
        <taxon>Cercidoideae</taxon>
        <taxon>Cercideae</taxon>
        <taxon>Bauhiniinae</taxon>
        <taxon>Bauhinia</taxon>
    </lineage>
</organism>
<evidence type="ECO:0000313" key="2">
    <source>
        <dbReference type="Proteomes" id="UP000828941"/>
    </source>
</evidence>
<sequence>MSSRRRSRASKFTDDEVNDLVSKLQALLPQLNQRSNSRASASKILNETCSNIMRLQKEVGDLSERLSGLMDSADISDIDQETLRRFLQQ</sequence>
<reference evidence="1 2" key="1">
    <citation type="journal article" date="2022" name="DNA Res.">
        <title>Chromosomal-level genome assembly of the orchid tree Bauhinia variegata (Leguminosae; Cercidoideae) supports the allotetraploid origin hypothesis of Bauhinia.</title>
        <authorList>
            <person name="Zhong Y."/>
            <person name="Chen Y."/>
            <person name="Zheng D."/>
            <person name="Pang J."/>
            <person name="Liu Y."/>
            <person name="Luo S."/>
            <person name="Meng S."/>
            <person name="Qian L."/>
            <person name="Wei D."/>
            <person name="Dai S."/>
            <person name="Zhou R."/>
        </authorList>
    </citation>
    <scope>NUCLEOTIDE SEQUENCE [LARGE SCALE GENOMIC DNA]</scope>
    <source>
        <strain evidence="1">BV-YZ2020</strain>
    </source>
</reference>
<dbReference type="EMBL" id="CM039430">
    <property type="protein sequence ID" value="KAI4343856.1"/>
    <property type="molecule type" value="Genomic_DNA"/>
</dbReference>
<evidence type="ECO:0000313" key="1">
    <source>
        <dbReference type="EMBL" id="KAI4343856.1"/>
    </source>
</evidence>
<protein>
    <submittedName>
        <fullName evidence="1">Uncharacterized protein</fullName>
    </submittedName>
</protein>
<name>A0ACB9P697_BAUVA</name>